<reference evidence="1" key="1">
    <citation type="submission" date="2019-08" db="EMBL/GenBank/DDBJ databases">
        <authorList>
            <person name="Kucharzyk K."/>
            <person name="Murdoch R.W."/>
            <person name="Higgins S."/>
            <person name="Loffler F."/>
        </authorList>
    </citation>
    <scope>NUCLEOTIDE SEQUENCE</scope>
</reference>
<comment type="caution">
    <text evidence="1">The sequence shown here is derived from an EMBL/GenBank/DDBJ whole genome shotgun (WGS) entry which is preliminary data.</text>
</comment>
<name>A0A644YQ16_9ZZZZ</name>
<dbReference type="AlphaFoldDB" id="A0A644YQ16"/>
<accession>A0A644YQ16</accession>
<organism evidence="1">
    <name type="scientific">bioreactor metagenome</name>
    <dbReference type="NCBI Taxonomy" id="1076179"/>
    <lineage>
        <taxon>unclassified sequences</taxon>
        <taxon>metagenomes</taxon>
        <taxon>ecological metagenomes</taxon>
    </lineage>
</organism>
<protein>
    <submittedName>
        <fullName evidence="1">Uncharacterized protein</fullName>
    </submittedName>
</protein>
<evidence type="ECO:0000313" key="1">
    <source>
        <dbReference type="EMBL" id="MPM30088.1"/>
    </source>
</evidence>
<dbReference type="EMBL" id="VSSQ01005691">
    <property type="protein sequence ID" value="MPM30088.1"/>
    <property type="molecule type" value="Genomic_DNA"/>
</dbReference>
<gene>
    <name evidence="1" type="ORF">SDC9_76631</name>
</gene>
<sequence length="81" mass="9545">MEIGFKSIVVVDRKRASGENYSFYRSISEREFVEGYYFAISIQLAYTAADELSCLRTEIENDYFFVHIFLKKLEIRSQKLA</sequence>
<proteinExistence type="predicted"/>